<keyword evidence="2" id="KW-1185">Reference proteome</keyword>
<proteinExistence type="predicted"/>
<reference evidence="1 2" key="1">
    <citation type="journal article" date="2017" name="Int. J. Syst. Evol. Microbiol.">
        <title>Erythrobacter aquimixticola sp. nov., isolated from the junction between the ocean and a freshwater spring.</title>
        <authorList>
            <person name="Park S."/>
            <person name="Jung Y.T."/>
            <person name="Choi S.J."/>
            <person name="Yoon J.H."/>
        </authorList>
    </citation>
    <scope>NUCLEOTIDE SEQUENCE [LARGE SCALE GENOMIC DNA]</scope>
    <source>
        <strain evidence="1 2">JSSK-14</strain>
    </source>
</reference>
<gene>
    <name evidence="1" type="ORF">D6201_12730</name>
</gene>
<dbReference type="AlphaFoldDB" id="A0A419RNH4"/>
<sequence>MAKIKRSDGKSLQTVNVVLRSAPNGKIESVEPSGADRDARIRFLRNASLNSVSKKSSLTQAKAQAAVRKYFNDHAELATGS</sequence>
<protein>
    <submittedName>
        <fullName evidence="1">Uncharacterized protein</fullName>
    </submittedName>
</protein>
<name>A0A419RNH4_9SPHN</name>
<evidence type="ECO:0000313" key="1">
    <source>
        <dbReference type="EMBL" id="RJY06936.1"/>
    </source>
</evidence>
<accession>A0A419RNH4</accession>
<evidence type="ECO:0000313" key="2">
    <source>
        <dbReference type="Proteomes" id="UP000285232"/>
    </source>
</evidence>
<comment type="caution">
    <text evidence="1">The sequence shown here is derived from an EMBL/GenBank/DDBJ whole genome shotgun (WGS) entry which is preliminary data.</text>
</comment>
<dbReference type="EMBL" id="RAHX01000002">
    <property type="protein sequence ID" value="RJY06936.1"/>
    <property type="molecule type" value="Genomic_DNA"/>
</dbReference>
<dbReference type="RefSeq" id="WP_120049433.1">
    <property type="nucleotide sequence ID" value="NZ_RAHX01000002.1"/>
</dbReference>
<organism evidence="1 2">
    <name type="scientific">Aurantiacibacter aquimixticola</name>
    <dbReference type="NCBI Taxonomy" id="1958945"/>
    <lineage>
        <taxon>Bacteria</taxon>
        <taxon>Pseudomonadati</taxon>
        <taxon>Pseudomonadota</taxon>
        <taxon>Alphaproteobacteria</taxon>
        <taxon>Sphingomonadales</taxon>
        <taxon>Erythrobacteraceae</taxon>
        <taxon>Aurantiacibacter</taxon>
    </lineage>
</organism>
<dbReference type="Proteomes" id="UP000285232">
    <property type="component" value="Unassembled WGS sequence"/>
</dbReference>